<dbReference type="VEuPathDB" id="VectorBase:PHUM286830"/>
<sequence length="958" mass="104220">MVSFVKNFSDSLDGYGPYIPIQTSKPIGHSSQSTPPPYRMPPHPLPPLPGATISDPPPSAPVVNLHTHSSKFPIEREVVLNTGDKNNKIPILSEYNKKPKSSVAPEGPTKQLAWTDNAKQYFGQENCSSSIVDNSYPSPNINRQKKNLDLEKGGGGSGVGGIGIGGGSKEEKTKITKTYHTLKDMISSRFNKGKDNVEEQKQMNNQTVSNGNDSAGVVLGGSMGENRRNYKSEPGQESGTVQQRVYGSRERLIDGFPQDANQRLNHRDTRVMPPLPVLRGNHHPNFSGASDILSPILPSSPISPQQQQRRLAQQSYESEILNQHQQFQRKTQNQPSGAETGINYSTARAHLVQTIEGGIPPRVVGSGQEQQSVPGRHGPTKMLQEPIYTSGSYQHVQHQRRIPPPPTGAKPGFHGPVGDVSQSTSNLVESQEGNLTANLESNGVYITKTPNPKFNENYAYNQNLIYGTRTGLSSMPTKAEINPIQPKSDNVGGSFESETDDDGGFKKKIQRNYQESNRIGDDRKNDDEDKGSSEKKDVGGSRDNDDDDDEDEDDDDNRAAAAAAERPGSRSEILTSSGSGNQKNQENKVISSATSSDYEKATKRSLGQGSSLGDSGRGSAAYSSGRQDSERATNIDYVEKVTGKDKSENVNAEVFDGTKRDVNYPPHPKGFPPGGNDSAEWVEIVESELRQILDPKLHGLSSFGSGRGSTMSESVSSLTPPLPPLSPGGSSPTPNPRHMRYKHSRKYPSGKGGGQRNGSGAVGRVNWGGGRSGGKTGEKSRSGGGNNSSRNSKVPLATFGVDTDLASTTTGPLESVLDSRLSDHSSDEDLSTTIDASDALAIRRQLQGLENMYSEVLKLLGVKKYGGRYQPTDPRNKRRYGSMSSIPSSVSSRPMRDKKRDDRKKVKDIKLWYDGNRRDRPVMTDVDFLKSVQVEYSEMSVYGIMDDTMKTLELKQGK</sequence>
<dbReference type="InParanoid" id="E0VLE1"/>
<feature type="compositionally biased region" description="Polar residues" evidence="1">
    <location>
        <begin position="702"/>
        <end position="715"/>
    </location>
</feature>
<dbReference type="EMBL" id="AAZO01003331">
    <property type="status" value="NOT_ANNOTATED_CDS"/>
    <property type="molecule type" value="Genomic_DNA"/>
</dbReference>
<dbReference type="HOGENOM" id="CLU_008620_0_0_1"/>
<reference evidence="2" key="2">
    <citation type="submission" date="2007-04" db="EMBL/GenBank/DDBJ databases">
        <title>The genome of the human body louse.</title>
        <authorList>
            <consortium name="The Human Body Louse Genome Consortium"/>
            <person name="Kirkness E."/>
            <person name="Walenz B."/>
            <person name="Hass B."/>
            <person name="Bruggner R."/>
            <person name="Strausberg R."/>
        </authorList>
    </citation>
    <scope>NUCLEOTIDE SEQUENCE</scope>
    <source>
        <strain evidence="2">USDA</strain>
    </source>
</reference>
<dbReference type="AlphaFoldDB" id="E0VLE1"/>
<protein>
    <submittedName>
        <fullName evidence="2 3">Uncharacterized protein</fullName>
    </submittedName>
</protein>
<feature type="compositionally biased region" description="Polar residues" evidence="1">
    <location>
        <begin position="22"/>
        <end position="33"/>
    </location>
</feature>
<dbReference type="OrthoDB" id="8188202at2759"/>
<dbReference type="GeneID" id="8229559"/>
<organism>
    <name type="scientific">Pediculus humanus subsp. corporis</name>
    <name type="common">Body louse</name>
    <dbReference type="NCBI Taxonomy" id="121224"/>
    <lineage>
        <taxon>Eukaryota</taxon>
        <taxon>Metazoa</taxon>
        <taxon>Ecdysozoa</taxon>
        <taxon>Arthropoda</taxon>
        <taxon>Hexapoda</taxon>
        <taxon>Insecta</taxon>
        <taxon>Pterygota</taxon>
        <taxon>Neoptera</taxon>
        <taxon>Paraneoptera</taxon>
        <taxon>Psocodea</taxon>
        <taxon>Troctomorpha</taxon>
        <taxon>Phthiraptera</taxon>
        <taxon>Anoplura</taxon>
        <taxon>Pediculidae</taxon>
        <taxon>Pediculus</taxon>
    </lineage>
</organism>
<accession>E0VLE1</accession>
<dbReference type="OMA" id="AWVQEGT"/>
<evidence type="ECO:0000313" key="3">
    <source>
        <dbReference type="EnsemblMetazoa" id="PHUM286830-PA"/>
    </source>
</evidence>
<keyword evidence="4" id="KW-1185">Reference proteome</keyword>
<dbReference type="CTD" id="8229559"/>
<feature type="region of interest" description="Disordered" evidence="1">
    <location>
        <begin position="398"/>
        <end position="430"/>
    </location>
</feature>
<feature type="region of interest" description="Disordered" evidence="1">
    <location>
        <begin position="22"/>
        <end position="56"/>
    </location>
</feature>
<name>E0VLE1_PEDHC</name>
<feature type="compositionally biased region" description="Low complexity" evidence="1">
    <location>
        <begin position="292"/>
        <end position="314"/>
    </location>
</feature>
<reference evidence="3" key="3">
    <citation type="submission" date="2021-02" db="UniProtKB">
        <authorList>
            <consortium name="EnsemblMetazoa"/>
        </authorList>
    </citation>
    <scope>IDENTIFICATION</scope>
    <source>
        <strain evidence="3">USDA</strain>
    </source>
</reference>
<feature type="compositionally biased region" description="Polar residues" evidence="1">
    <location>
        <begin position="572"/>
        <end position="596"/>
    </location>
</feature>
<dbReference type="RefSeq" id="XP_002426935.1">
    <property type="nucleotide sequence ID" value="XM_002426890.1"/>
</dbReference>
<dbReference type="EMBL" id="DS235271">
    <property type="protein sequence ID" value="EEB14197.1"/>
    <property type="molecule type" value="Genomic_DNA"/>
</dbReference>
<evidence type="ECO:0000256" key="1">
    <source>
        <dbReference type="SAM" id="MobiDB-lite"/>
    </source>
</evidence>
<feature type="compositionally biased region" description="Acidic residues" evidence="1">
    <location>
        <begin position="544"/>
        <end position="556"/>
    </location>
</feature>
<feature type="compositionally biased region" description="Gly residues" evidence="1">
    <location>
        <begin position="750"/>
        <end position="775"/>
    </location>
</feature>
<feature type="compositionally biased region" description="Pro residues" evidence="1">
    <location>
        <begin position="34"/>
        <end position="56"/>
    </location>
</feature>
<feature type="compositionally biased region" description="Low complexity" evidence="1">
    <location>
        <begin position="882"/>
        <end position="893"/>
    </location>
</feature>
<dbReference type="KEGG" id="phu:Phum_PHUM286830"/>
<feature type="compositionally biased region" description="Basic residues" evidence="1">
    <location>
        <begin position="737"/>
        <end position="748"/>
    </location>
</feature>
<dbReference type="eggNOG" id="ENOG502QW9V">
    <property type="taxonomic scope" value="Eukaryota"/>
</dbReference>
<dbReference type="Proteomes" id="UP000009046">
    <property type="component" value="Unassembled WGS sequence"/>
</dbReference>
<feature type="region of interest" description="Disordered" evidence="1">
    <location>
        <begin position="867"/>
        <end position="905"/>
    </location>
</feature>
<proteinExistence type="predicted"/>
<evidence type="ECO:0000313" key="4">
    <source>
        <dbReference type="Proteomes" id="UP000009046"/>
    </source>
</evidence>
<feature type="compositionally biased region" description="Basic and acidic residues" evidence="1">
    <location>
        <begin position="627"/>
        <end position="648"/>
    </location>
</feature>
<feature type="compositionally biased region" description="Low complexity" evidence="1">
    <location>
        <begin position="604"/>
        <end position="626"/>
    </location>
</feature>
<gene>
    <name evidence="3" type="primary">8229559</name>
    <name evidence="2" type="ORF">Phum_PHUM286830</name>
</gene>
<dbReference type="EnsemblMetazoa" id="PHUM286830-RA">
    <property type="protein sequence ID" value="PHUM286830-PA"/>
    <property type="gene ID" value="PHUM286830"/>
</dbReference>
<feature type="compositionally biased region" description="Basic and acidic residues" evidence="1">
    <location>
        <begin position="894"/>
        <end position="905"/>
    </location>
</feature>
<reference evidence="2" key="1">
    <citation type="submission" date="2007-04" db="EMBL/GenBank/DDBJ databases">
        <title>Annotation of Pediculus humanus corporis strain USDA.</title>
        <authorList>
            <person name="Kirkness E."/>
            <person name="Hannick L."/>
            <person name="Hass B."/>
            <person name="Bruggner R."/>
            <person name="Lawson D."/>
            <person name="Bidwell S."/>
            <person name="Joardar V."/>
            <person name="Caler E."/>
            <person name="Walenz B."/>
            <person name="Inman J."/>
            <person name="Schobel S."/>
            <person name="Galinsky K."/>
            <person name="Amedeo P."/>
            <person name="Strausberg R."/>
        </authorList>
    </citation>
    <scope>NUCLEOTIDE SEQUENCE</scope>
    <source>
        <strain evidence="2">USDA</strain>
    </source>
</reference>
<evidence type="ECO:0000313" key="2">
    <source>
        <dbReference type="EMBL" id="EEB14197.1"/>
    </source>
</evidence>
<feature type="region of interest" description="Disordered" evidence="1">
    <location>
        <begin position="287"/>
        <end position="314"/>
    </location>
</feature>
<feature type="compositionally biased region" description="Basic and acidic residues" evidence="1">
    <location>
        <begin position="518"/>
        <end position="543"/>
    </location>
</feature>
<feature type="region of interest" description="Disordered" evidence="1">
    <location>
        <begin position="696"/>
        <end position="830"/>
    </location>
</feature>
<feature type="compositionally biased region" description="Polar residues" evidence="1">
    <location>
        <begin position="420"/>
        <end position="430"/>
    </location>
</feature>
<feature type="region of interest" description="Disordered" evidence="1">
    <location>
        <begin position="476"/>
        <end position="678"/>
    </location>
</feature>